<dbReference type="AlphaFoldDB" id="A0A8T3VWS8"/>
<evidence type="ECO:0000313" key="1">
    <source>
        <dbReference type="EMBL" id="MBE6512109.1"/>
    </source>
</evidence>
<name>A0A8T3VWS8_METOL</name>
<evidence type="ECO:0000313" key="2">
    <source>
        <dbReference type="Proteomes" id="UP000732619"/>
    </source>
</evidence>
<dbReference type="EMBL" id="SUTG01000008">
    <property type="protein sequence ID" value="MBE6512109.1"/>
    <property type="molecule type" value="Genomic_DNA"/>
</dbReference>
<protein>
    <submittedName>
        <fullName evidence="1">Uncharacterized protein</fullName>
    </submittedName>
</protein>
<sequence length="225" mass="26945">MQMTHHIIYRCEKCKSKLISRNLFFYLNYENEIKVASSPTLAMEESKSSSLTGIIKETFCTNCNKDIQVFEIDLENSLYSCQDAVDLLKDSLIERRHFIEEKYKKSLKLHKLIKKRRFVLEIYNFLLENERYFKDLINNFTTDYELLEDKNYIKLEYLNHLIKTYDKTKYAISIRNNDFFISLNDVKIRKNTCPNCLKEISFIDENEICPLCGNRLFIDKVIYID</sequence>
<proteinExistence type="predicted"/>
<comment type="caution">
    <text evidence="1">The sequence shown here is derived from an EMBL/GenBank/DDBJ whole genome shotgun (WGS) entry which is preliminary data.</text>
</comment>
<reference evidence="1" key="1">
    <citation type="submission" date="2019-04" db="EMBL/GenBank/DDBJ databases">
        <title>Evolution of Biomass-Degrading Anaerobic Consortia Revealed by Metagenomics.</title>
        <authorList>
            <person name="Peng X."/>
        </authorList>
    </citation>
    <scope>NUCLEOTIDE SEQUENCE</scope>
    <source>
        <strain evidence="1">SIG14</strain>
    </source>
</reference>
<dbReference type="Proteomes" id="UP000732619">
    <property type="component" value="Unassembled WGS sequence"/>
</dbReference>
<gene>
    <name evidence="1" type="ORF">E7Z75_03005</name>
</gene>
<organism evidence="1 2">
    <name type="scientific">Methanobrevibacter olleyae</name>
    <dbReference type="NCBI Taxonomy" id="294671"/>
    <lineage>
        <taxon>Archaea</taxon>
        <taxon>Methanobacteriati</taxon>
        <taxon>Methanobacteriota</taxon>
        <taxon>Methanomada group</taxon>
        <taxon>Methanobacteria</taxon>
        <taxon>Methanobacteriales</taxon>
        <taxon>Methanobacteriaceae</taxon>
        <taxon>Methanobrevibacter</taxon>
    </lineage>
</organism>
<accession>A0A8T3VWS8</accession>